<sequence length="84" mass="9965">MEILIALLLFFLLILLFFHLLPFLIPLFLILLALSVYRSYKVRKQFQQHAEDPRPHDPRGQGHEDVIDVEYTEETVDDERQGRS</sequence>
<keyword evidence="2" id="KW-1133">Transmembrane helix</keyword>
<dbReference type="EMBL" id="DWWM01000051">
    <property type="protein sequence ID" value="HJC37003.1"/>
    <property type="molecule type" value="Genomic_DNA"/>
</dbReference>
<feature type="compositionally biased region" description="Basic and acidic residues" evidence="1">
    <location>
        <begin position="49"/>
        <end position="66"/>
    </location>
</feature>
<dbReference type="Proteomes" id="UP000823896">
    <property type="component" value="Unassembled WGS sequence"/>
</dbReference>
<evidence type="ECO:0000313" key="3">
    <source>
        <dbReference type="EMBL" id="HJC37003.1"/>
    </source>
</evidence>
<proteinExistence type="predicted"/>
<organism evidence="3 4">
    <name type="scientific">Candidatus Merdibacter merdavium</name>
    <dbReference type="NCBI Taxonomy" id="2838692"/>
    <lineage>
        <taxon>Bacteria</taxon>
        <taxon>Bacillati</taxon>
        <taxon>Bacillota</taxon>
        <taxon>Erysipelotrichia</taxon>
        <taxon>Erysipelotrichales</taxon>
        <taxon>Erysipelotrichaceae</taxon>
        <taxon>Merdibacter</taxon>
    </lineage>
</organism>
<feature type="compositionally biased region" description="Acidic residues" evidence="1">
    <location>
        <begin position="67"/>
        <end position="77"/>
    </location>
</feature>
<feature type="region of interest" description="Disordered" evidence="1">
    <location>
        <begin position="48"/>
        <end position="84"/>
    </location>
</feature>
<evidence type="ECO:0000256" key="1">
    <source>
        <dbReference type="SAM" id="MobiDB-lite"/>
    </source>
</evidence>
<evidence type="ECO:0000313" key="4">
    <source>
        <dbReference type="Proteomes" id="UP000823896"/>
    </source>
</evidence>
<keyword evidence="2" id="KW-0472">Membrane</keyword>
<dbReference type="AlphaFoldDB" id="A0A9D2SV89"/>
<reference evidence="3" key="1">
    <citation type="journal article" date="2021" name="PeerJ">
        <title>Extensive microbial diversity within the chicken gut microbiome revealed by metagenomics and culture.</title>
        <authorList>
            <person name="Gilroy R."/>
            <person name="Ravi A."/>
            <person name="Getino M."/>
            <person name="Pursley I."/>
            <person name="Horton D.L."/>
            <person name="Alikhan N.F."/>
            <person name="Baker D."/>
            <person name="Gharbi K."/>
            <person name="Hall N."/>
            <person name="Watson M."/>
            <person name="Adriaenssens E.M."/>
            <person name="Foster-Nyarko E."/>
            <person name="Jarju S."/>
            <person name="Secka A."/>
            <person name="Antonio M."/>
            <person name="Oren A."/>
            <person name="Chaudhuri R.R."/>
            <person name="La Ragione R."/>
            <person name="Hildebrand F."/>
            <person name="Pallen M.J."/>
        </authorList>
    </citation>
    <scope>NUCLEOTIDE SEQUENCE</scope>
    <source>
        <strain evidence="3">CHK187-11901</strain>
    </source>
</reference>
<gene>
    <name evidence="3" type="ORF">H9702_07750</name>
</gene>
<accession>A0A9D2SV89</accession>
<evidence type="ECO:0000256" key="2">
    <source>
        <dbReference type="SAM" id="Phobius"/>
    </source>
</evidence>
<comment type="caution">
    <text evidence="3">The sequence shown here is derived from an EMBL/GenBank/DDBJ whole genome shotgun (WGS) entry which is preliminary data.</text>
</comment>
<feature type="transmembrane region" description="Helical" evidence="2">
    <location>
        <begin position="6"/>
        <end position="34"/>
    </location>
</feature>
<keyword evidence="2" id="KW-0812">Transmembrane</keyword>
<protein>
    <submittedName>
        <fullName evidence="3">Uncharacterized protein</fullName>
    </submittedName>
</protein>
<reference evidence="3" key="2">
    <citation type="submission" date="2021-04" db="EMBL/GenBank/DDBJ databases">
        <authorList>
            <person name="Gilroy R."/>
        </authorList>
    </citation>
    <scope>NUCLEOTIDE SEQUENCE</scope>
    <source>
        <strain evidence="3">CHK187-11901</strain>
    </source>
</reference>
<name>A0A9D2SV89_9FIRM</name>